<protein>
    <submittedName>
        <fullName evidence="1">Uncharacterized protein</fullName>
    </submittedName>
</protein>
<sequence>MQHNTQTKALMNIKTLRKELKVWGMYWARQEQGQGYASRSACDRLKEPFVLSCSGGSRNHLPPDHINRYEMKVYCLAHDCRRAIRAQYICKGQWLLMGFESKKSFLFWLRKAELTLLSI</sequence>
<proteinExistence type="predicted"/>
<dbReference type="EMBL" id="VKGK01000015">
    <property type="protein sequence ID" value="TRY13824.1"/>
    <property type="molecule type" value="Genomic_DNA"/>
</dbReference>
<accession>A0A553JMY5</accession>
<organism evidence="1 2">
    <name type="scientific">Shewanella hanedai</name>
    <name type="common">Alteromonas hanedai</name>
    <dbReference type="NCBI Taxonomy" id="25"/>
    <lineage>
        <taxon>Bacteria</taxon>
        <taxon>Pseudomonadati</taxon>
        <taxon>Pseudomonadota</taxon>
        <taxon>Gammaproteobacteria</taxon>
        <taxon>Alteromonadales</taxon>
        <taxon>Shewanellaceae</taxon>
        <taxon>Shewanella</taxon>
    </lineage>
</organism>
<gene>
    <name evidence="1" type="ORF">FN961_12970</name>
</gene>
<dbReference type="AlphaFoldDB" id="A0A553JMY5"/>
<dbReference type="Proteomes" id="UP000318126">
    <property type="component" value="Unassembled WGS sequence"/>
</dbReference>
<reference evidence="2" key="1">
    <citation type="submission" date="2019-07" db="EMBL/GenBank/DDBJ databases">
        <title>Shewanella sp. YLB-08 draft genomic sequence.</title>
        <authorList>
            <person name="Yu L."/>
        </authorList>
    </citation>
    <scope>NUCLEOTIDE SEQUENCE [LARGE SCALE GENOMIC DNA]</scope>
    <source>
        <strain evidence="2">JCM 20706</strain>
    </source>
</reference>
<evidence type="ECO:0000313" key="2">
    <source>
        <dbReference type="Proteomes" id="UP000318126"/>
    </source>
</evidence>
<name>A0A553JMY5_SHEHA</name>
<dbReference type="OrthoDB" id="6304891at2"/>
<evidence type="ECO:0000313" key="1">
    <source>
        <dbReference type="EMBL" id="TRY13824.1"/>
    </source>
</evidence>
<comment type="caution">
    <text evidence="1">The sequence shown here is derived from an EMBL/GenBank/DDBJ whole genome shotgun (WGS) entry which is preliminary data.</text>
</comment>
<keyword evidence="2" id="KW-1185">Reference proteome</keyword>